<dbReference type="InterPro" id="IPR036736">
    <property type="entry name" value="ACP-like_sf"/>
</dbReference>
<dbReference type="InterPro" id="IPR009081">
    <property type="entry name" value="PP-bd_ACP"/>
</dbReference>
<dbReference type="EMBL" id="LQMT02000028">
    <property type="protein sequence ID" value="ONF65154.1"/>
    <property type="molecule type" value="Genomic_DNA"/>
</dbReference>
<evidence type="ECO:0000313" key="4">
    <source>
        <dbReference type="EMBL" id="ONF65154.1"/>
    </source>
</evidence>
<dbReference type="Proteomes" id="UP000076660">
    <property type="component" value="Unassembled WGS sequence"/>
</dbReference>
<evidence type="ECO:0000256" key="2">
    <source>
        <dbReference type="ARBA" id="ARBA00022553"/>
    </source>
</evidence>
<keyword evidence="1" id="KW-0596">Phosphopantetheine</keyword>
<accession>A0A1W2LP03</accession>
<reference evidence="4 5" key="1">
    <citation type="submission" date="2016-12" db="EMBL/GenBank/DDBJ databases">
        <title>Amycolatopsis keratiniphila subsp. keratiniphila genome sequencing and assembly.</title>
        <authorList>
            <person name="Mayilraj S."/>
            <person name="Kaur N."/>
        </authorList>
    </citation>
    <scope>NUCLEOTIDE SEQUENCE [LARGE SCALE GENOMIC DNA]</scope>
    <source>
        <strain evidence="4 5">DSM 44409</strain>
    </source>
</reference>
<dbReference type="PANTHER" id="PTHR45527:SF1">
    <property type="entry name" value="FATTY ACID SYNTHASE"/>
    <property type="match status" value="1"/>
</dbReference>
<dbReference type="PROSITE" id="PS00012">
    <property type="entry name" value="PHOSPHOPANTETHEINE"/>
    <property type="match status" value="1"/>
</dbReference>
<comment type="caution">
    <text evidence="4">The sequence shown here is derived from an EMBL/GenBank/DDBJ whole genome shotgun (WGS) entry which is preliminary data.</text>
</comment>
<dbReference type="GO" id="GO:0031177">
    <property type="term" value="F:phosphopantetheine binding"/>
    <property type="evidence" value="ECO:0007669"/>
    <property type="project" value="TreeGrafter"/>
</dbReference>
<feature type="non-terminal residue" evidence="4">
    <location>
        <position position="47"/>
    </location>
</feature>
<sequence>MFADVLGLDRAGVDDGFLELGGDSIVAMRLAARAAKAGLSLTLAEIF</sequence>
<name>A0A1W2LP03_9PSEU</name>
<keyword evidence="2" id="KW-0597">Phosphoprotein</keyword>
<dbReference type="Gene3D" id="1.10.1200.10">
    <property type="entry name" value="ACP-like"/>
    <property type="match status" value="1"/>
</dbReference>
<proteinExistence type="predicted"/>
<organism evidence="4 5">
    <name type="scientific">Amycolatopsis keratiniphila subsp. keratiniphila</name>
    <dbReference type="NCBI Taxonomy" id="227715"/>
    <lineage>
        <taxon>Bacteria</taxon>
        <taxon>Bacillati</taxon>
        <taxon>Actinomycetota</taxon>
        <taxon>Actinomycetes</taxon>
        <taxon>Pseudonocardiales</taxon>
        <taxon>Pseudonocardiaceae</taxon>
        <taxon>Amycolatopsis</taxon>
        <taxon>Amycolatopsis japonica group</taxon>
    </lineage>
</organism>
<feature type="domain" description="Carrier" evidence="3">
    <location>
        <begin position="1"/>
        <end position="47"/>
    </location>
</feature>
<dbReference type="Pfam" id="PF00550">
    <property type="entry name" value="PP-binding"/>
    <property type="match status" value="1"/>
</dbReference>
<dbReference type="SUPFAM" id="SSF47336">
    <property type="entry name" value="ACP-like"/>
    <property type="match status" value="1"/>
</dbReference>
<dbReference type="GO" id="GO:0005737">
    <property type="term" value="C:cytoplasm"/>
    <property type="evidence" value="ECO:0007669"/>
    <property type="project" value="TreeGrafter"/>
</dbReference>
<dbReference type="AlphaFoldDB" id="A0A1W2LP03"/>
<gene>
    <name evidence="4" type="ORF">AVR91_0227565</name>
</gene>
<evidence type="ECO:0000313" key="5">
    <source>
        <dbReference type="Proteomes" id="UP000076660"/>
    </source>
</evidence>
<dbReference type="PANTHER" id="PTHR45527">
    <property type="entry name" value="NONRIBOSOMAL PEPTIDE SYNTHETASE"/>
    <property type="match status" value="1"/>
</dbReference>
<dbReference type="PROSITE" id="PS50075">
    <property type="entry name" value="CARRIER"/>
    <property type="match status" value="1"/>
</dbReference>
<evidence type="ECO:0000256" key="1">
    <source>
        <dbReference type="ARBA" id="ARBA00022450"/>
    </source>
</evidence>
<protein>
    <recommendedName>
        <fullName evidence="3">Carrier domain-containing protein</fullName>
    </recommendedName>
</protein>
<dbReference type="GO" id="GO:0043041">
    <property type="term" value="P:amino acid activation for nonribosomal peptide biosynthetic process"/>
    <property type="evidence" value="ECO:0007669"/>
    <property type="project" value="TreeGrafter"/>
</dbReference>
<dbReference type="InterPro" id="IPR006162">
    <property type="entry name" value="Ppantetheine_attach_site"/>
</dbReference>
<dbReference type="GO" id="GO:0044550">
    <property type="term" value="P:secondary metabolite biosynthetic process"/>
    <property type="evidence" value="ECO:0007669"/>
    <property type="project" value="TreeGrafter"/>
</dbReference>
<evidence type="ECO:0000259" key="3">
    <source>
        <dbReference type="PROSITE" id="PS50075"/>
    </source>
</evidence>